<name>A0ABW4YQY0_9BACL</name>
<dbReference type="InterPro" id="IPR051450">
    <property type="entry name" value="Gfo/Idh/MocA_Oxidoreductases"/>
</dbReference>
<feature type="domain" description="GFO/IDH/MocA-like oxidoreductase" evidence="2">
    <location>
        <begin position="135"/>
        <end position="277"/>
    </location>
</feature>
<accession>A0ABW4YQY0</accession>
<dbReference type="SUPFAM" id="SSF55347">
    <property type="entry name" value="Glyceraldehyde-3-phosphate dehydrogenase-like, C-terminal domain"/>
    <property type="match status" value="1"/>
</dbReference>
<dbReference type="InterPro" id="IPR036291">
    <property type="entry name" value="NAD(P)-bd_dom_sf"/>
</dbReference>
<evidence type="ECO:0000313" key="3">
    <source>
        <dbReference type="EMBL" id="MFD2118125.1"/>
    </source>
</evidence>
<dbReference type="Pfam" id="PF01408">
    <property type="entry name" value="GFO_IDH_MocA"/>
    <property type="match status" value="1"/>
</dbReference>
<gene>
    <name evidence="3" type="ORF">ACFSJH_20700</name>
</gene>
<comment type="caution">
    <text evidence="3">The sequence shown here is derived from an EMBL/GenBank/DDBJ whole genome shotgun (WGS) entry which is preliminary data.</text>
</comment>
<sequence>MTDKKIKIAVIGAGSIATSQHIPNYKKLENVEIKYVVDIIPERAEQAAEKFGIPFMATDYKTILNDPELEAVSVCTPNYAHAPITIDFLNAGKHVLCEKPAALNLTEAKQMQEAAVRNNKMLNIGVVNRYNTAVNHIKNMINAGELGDIYHVYCSFRAHRSIPGLGGAFTTKEKSGGGVLVDWGVHFLDIIFYCLGDTKINSVSGAVYNEMAKDMQSYAYTSMWAGPPDYSGINDVEDFVTGLVRTTGPTINLNGAWAQNIGESAMFIEFLGDKAGIKLNYGGDFTVYSSKGEVLTETLPSYATTDMFFEEMKDFIRSAQTGEKSRSHIDQVIITTEAMDALYESADKASEIKL</sequence>
<dbReference type="Gene3D" id="3.40.50.720">
    <property type="entry name" value="NAD(P)-binding Rossmann-like Domain"/>
    <property type="match status" value="1"/>
</dbReference>
<dbReference type="EMBL" id="JBHUHO010000049">
    <property type="protein sequence ID" value="MFD2118125.1"/>
    <property type="molecule type" value="Genomic_DNA"/>
</dbReference>
<protein>
    <submittedName>
        <fullName evidence="3">Gfo/Idh/MocA family protein</fullName>
    </submittedName>
</protein>
<dbReference type="Gene3D" id="3.30.360.10">
    <property type="entry name" value="Dihydrodipicolinate Reductase, domain 2"/>
    <property type="match status" value="1"/>
</dbReference>
<dbReference type="RefSeq" id="WP_377775725.1">
    <property type="nucleotide sequence ID" value="NZ_JBHUHO010000049.1"/>
</dbReference>
<keyword evidence="4" id="KW-1185">Reference proteome</keyword>
<dbReference type="PANTHER" id="PTHR43377:SF1">
    <property type="entry name" value="BILIVERDIN REDUCTASE A"/>
    <property type="match status" value="1"/>
</dbReference>
<feature type="domain" description="Gfo/Idh/MocA-like oxidoreductase N-terminal" evidence="1">
    <location>
        <begin position="6"/>
        <end position="125"/>
    </location>
</feature>
<proteinExistence type="predicted"/>
<dbReference type="SUPFAM" id="SSF51735">
    <property type="entry name" value="NAD(P)-binding Rossmann-fold domains"/>
    <property type="match status" value="1"/>
</dbReference>
<reference evidence="4" key="1">
    <citation type="journal article" date="2019" name="Int. J. Syst. Evol. Microbiol.">
        <title>The Global Catalogue of Microorganisms (GCM) 10K type strain sequencing project: providing services to taxonomists for standard genome sequencing and annotation.</title>
        <authorList>
            <consortium name="The Broad Institute Genomics Platform"/>
            <consortium name="The Broad Institute Genome Sequencing Center for Infectious Disease"/>
            <person name="Wu L."/>
            <person name="Ma J."/>
        </authorList>
    </citation>
    <scope>NUCLEOTIDE SEQUENCE [LARGE SCALE GENOMIC DNA]</scope>
    <source>
        <strain evidence="4">GH52</strain>
    </source>
</reference>
<dbReference type="Proteomes" id="UP001597362">
    <property type="component" value="Unassembled WGS sequence"/>
</dbReference>
<evidence type="ECO:0000313" key="4">
    <source>
        <dbReference type="Proteomes" id="UP001597362"/>
    </source>
</evidence>
<evidence type="ECO:0000259" key="1">
    <source>
        <dbReference type="Pfam" id="PF01408"/>
    </source>
</evidence>
<dbReference type="Pfam" id="PF22725">
    <property type="entry name" value="GFO_IDH_MocA_C3"/>
    <property type="match status" value="1"/>
</dbReference>
<organism evidence="3 4">
    <name type="scientific">Paenibacillus yanchengensis</name>
    <dbReference type="NCBI Taxonomy" id="2035833"/>
    <lineage>
        <taxon>Bacteria</taxon>
        <taxon>Bacillati</taxon>
        <taxon>Bacillota</taxon>
        <taxon>Bacilli</taxon>
        <taxon>Bacillales</taxon>
        <taxon>Paenibacillaceae</taxon>
        <taxon>Paenibacillus</taxon>
    </lineage>
</organism>
<evidence type="ECO:0000259" key="2">
    <source>
        <dbReference type="Pfam" id="PF22725"/>
    </source>
</evidence>
<dbReference type="PANTHER" id="PTHR43377">
    <property type="entry name" value="BILIVERDIN REDUCTASE A"/>
    <property type="match status" value="1"/>
</dbReference>
<dbReference type="InterPro" id="IPR055170">
    <property type="entry name" value="GFO_IDH_MocA-like_dom"/>
</dbReference>
<dbReference type="InterPro" id="IPR000683">
    <property type="entry name" value="Gfo/Idh/MocA-like_OxRdtase_N"/>
</dbReference>